<keyword evidence="2" id="KW-0378">Hydrolase</keyword>
<dbReference type="InterPro" id="IPR013108">
    <property type="entry name" value="Amidohydro_3"/>
</dbReference>
<feature type="domain" description="Amidohydrolase 3" evidence="1">
    <location>
        <begin position="51"/>
        <end position="532"/>
    </location>
</feature>
<dbReference type="PANTHER" id="PTHR22642">
    <property type="entry name" value="IMIDAZOLONEPROPIONASE"/>
    <property type="match status" value="1"/>
</dbReference>
<dbReference type="InterPro" id="IPR033932">
    <property type="entry name" value="YtcJ-like"/>
</dbReference>
<dbReference type="EMBL" id="CP162599">
    <property type="protein sequence ID" value="XDK32425.1"/>
    <property type="molecule type" value="Genomic_DNA"/>
</dbReference>
<dbReference type="RefSeq" id="WP_368653114.1">
    <property type="nucleotide sequence ID" value="NZ_CP162599.1"/>
</dbReference>
<dbReference type="CDD" id="cd01300">
    <property type="entry name" value="YtcJ_like"/>
    <property type="match status" value="1"/>
</dbReference>
<gene>
    <name evidence="2" type="ORF">AB4Y30_15675</name>
</gene>
<name>A0AB39HPJ1_9BACI</name>
<accession>A0AB39HPJ1</accession>
<dbReference type="EC" id="3.5.-.-" evidence="2"/>
<dbReference type="Pfam" id="PF07969">
    <property type="entry name" value="Amidohydro_3"/>
    <property type="match status" value="1"/>
</dbReference>
<protein>
    <submittedName>
        <fullName evidence="2">Amidohydrolase</fullName>
        <ecNumber evidence="2">3.5.-.-</ecNumber>
    </submittedName>
</protein>
<dbReference type="Gene3D" id="3.10.310.70">
    <property type="match status" value="1"/>
</dbReference>
<dbReference type="SUPFAM" id="SSF51556">
    <property type="entry name" value="Metallo-dependent hydrolases"/>
    <property type="match status" value="1"/>
</dbReference>
<sequence length="536" mass="58973">MEKVKLFINGEVVTVNANNDVVEAVAVKGDKILAVGTTEEVLALNEDGEAEVIDLAGKTLTPGLIDAHLHVTTIGTNTLSVSCKAEHIHSIEDILTDLRKAKENTPKGEWIRAWGFNESKIAEKRYPTIEELDAISKEHPILVVRTCTHISVANSYTLQLAGIDKNTPNPEGGIYEKNEQGDLTGLLIENAHMNLLALASFSDEELDKAHAIASDLLVEKGITSIHDATSFGPRNMRALQKAALEGLLKPRVYAMVGALNNAEIIVERMLDAGIYTGLGNEKYKIGPVKLFLDGSSSGPTIWTKEPYTSDPNNYGVHYYEQEFVDKLFVEAHKQGWQITVHAQGDAAIDMILNTIEKANEVCPRPNARHRIEHAGIATPDLIERMKKQGIIPTPNPAFLYEFGDGYLKNYGERTNHMFPLKDYLEAEIPAAITSDSPVTDFAPMRGIHAALTRKAFDGQEVGANQSIDLMDAIRMYTINAAHASFDEEIKGSIEVGKLADLVIFDRALLEVETEELLDVQVAYTMIGGEIVYQRES</sequence>
<dbReference type="AlphaFoldDB" id="A0AB39HPJ1"/>
<dbReference type="Gene3D" id="2.30.40.10">
    <property type="entry name" value="Urease, subunit C, domain 1"/>
    <property type="match status" value="1"/>
</dbReference>
<evidence type="ECO:0000313" key="2">
    <source>
        <dbReference type="EMBL" id="XDK32425.1"/>
    </source>
</evidence>
<proteinExistence type="predicted"/>
<organism evidence="2">
    <name type="scientific">Ornithinibacillus sp. 4-3</name>
    <dbReference type="NCBI Taxonomy" id="3231488"/>
    <lineage>
        <taxon>Bacteria</taxon>
        <taxon>Bacillati</taxon>
        <taxon>Bacillota</taxon>
        <taxon>Bacilli</taxon>
        <taxon>Bacillales</taxon>
        <taxon>Bacillaceae</taxon>
        <taxon>Ornithinibacillus</taxon>
    </lineage>
</organism>
<dbReference type="Gene3D" id="3.20.20.140">
    <property type="entry name" value="Metal-dependent hydrolases"/>
    <property type="match status" value="1"/>
</dbReference>
<evidence type="ECO:0000259" key="1">
    <source>
        <dbReference type="Pfam" id="PF07969"/>
    </source>
</evidence>
<dbReference type="InterPro" id="IPR032466">
    <property type="entry name" value="Metal_Hydrolase"/>
</dbReference>
<dbReference type="SUPFAM" id="SSF51338">
    <property type="entry name" value="Composite domain of metallo-dependent hydrolases"/>
    <property type="match status" value="1"/>
</dbReference>
<dbReference type="InterPro" id="IPR011059">
    <property type="entry name" value="Metal-dep_hydrolase_composite"/>
</dbReference>
<dbReference type="PANTHER" id="PTHR22642:SF2">
    <property type="entry name" value="PROTEIN LONG AFTER FAR-RED 3"/>
    <property type="match status" value="1"/>
</dbReference>
<dbReference type="GO" id="GO:0016810">
    <property type="term" value="F:hydrolase activity, acting on carbon-nitrogen (but not peptide) bonds"/>
    <property type="evidence" value="ECO:0007669"/>
    <property type="project" value="InterPro"/>
</dbReference>
<reference evidence="2" key="1">
    <citation type="submission" date="2024-07" db="EMBL/GenBank/DDBJ databases">
        <title>Halotolerant mesophilic bacterium Ornithinibacillus sp. 4-3, sp. nov., isolated from soil.</title>
        <authorList>
            <person name="Sidarenka A.V."/>
            <person name="Guliayeva D.E."/>
            <person name="Leanovich S.I."/>
            <person name="Hileuskaya K.S."/>
            <person name="Akhremchuk A.E."/>
            <person name="Sikolenko M.A."/>
            <person name="Valentovich L.N."/>
        </authorList>
    </citation>
    <scope>NUCLEOTIDE SEQUENCE</scope>
    <source>
        <strain evidence="2">4-3</strain>
    </source>
</reference>